<protein>
    <recommendedName>
        <fullName evidence="4">Recombination-associated protein RdgC</fullName>
    </recommendedName>
</protein>
<evidence type="ECO:0008006" key="4">
    <source>
        <dbReference type="Google" id="ProtNLM"/>
    </source>
</evidence>
<feature type="region of interest" description="Disordered" evidence="1">
    <location>
        <begin position="195"/>
        <end position="222"/>
    </location>
</feature>
<keyword evidence="3" id="KW-1185">Reference proteome</keyword>
<dbReference type="Proteomes" id="UP000320386">
    <property type="component" value="Chromosome"/>
</dbReference>
<dbReference type="OrthoDB" id="9793997at2"/>
<sequence length="399" mass="43830">MSFTSGRVTFSRYLVEGDGPSEVDETALSVLEEHAFVSSAVPDAGEPEVGFVTAEHLLDTRFTHEKVAYGEPGRPLMLAAVRIDTHNPPSELRKAYERMHEAELGSGPTPAGADEMAEHQISQERAEGKFRRSKTVSFLWDLARREVLVGTTAQSTSDLVVSAITNAFAVRLLPLTAGSLAERLLSRGGARSELEDARPSAFTAAPVGREDSPTGPKGGPPLPWNAKAQDLRDFLGDEFLVWLWHRFETAQGEVVMSRRPGDKVDPVAGFVGFTKSLDMDCAWGLSGRQMLRADTPTRLAEAGEALKKGKWPRKAGLLVSDGASHWEFTFAAEQASASSVRLPEIDDVDDPRAVVNHRFALTLDLAAWVDRAYATFIEERLSSGWSRKRTTIRQWIESR</sequence>
<accession>A0A518BTK2</accession>
<evidence type="ECO:0000313" key="3">
    <source>
        <dbReference type="Proteomes" id="UP000320386"/>
    </source>
</evidence>
<dbReference type="RefSeq" id="WP_145444338.1">
    <property type="nucleotide sequence ID" value="NZ_CP036280.1"/>
</dbReference>
<reference evidence="2 3" key="1">
    <citation type="submission" date="2019-02" db="EMBL/GenBank/DDBJ databases">
        <title>Deep-cultivation of Planctomycetes and their phenomic and genomic characterization uncovers novel biology.</title>
        <authorList>
            <person name="Wiegand S."/>
            <person name="Jogler M."/>
            <person name="Boedeker C."/>
            <person name="Pinto D."/>
            <person name="Vollmers J."/>
            <person name="Rivas-Marin E."/>
            <person name="Kohn T."/>
            <person name="Peeters S.H."/>
            <person name="Heuer A."/>
            <person name="Rast P."/>
            <person name="Oberbeckmann S."/>
            <person name="Bunk B."/>
            <person name="Jeske O."/>
            <person name="Meyerdierks A."/>
            <person name="Storesund J.E."/>
            <person name="Kallscheuer N."/>
            <person name="Luecker S."/>
            <person name="Lage O.M."/>
            <person name="Pohl T."/>
            <person name="Merkel B.J."/>
            <person name="Hornburger P."/>
            <person name="Mueller R.-W."/>
            <person name="Bruemmer F."/>
            <person name="Labrenz M."/>
            <person name="Spormann A.M."/>
            <person name="Op den Camp H."/>
            <person name="Overmann J."/>
            <person name="Amann R."/>
            <person name="Jetten M.S.M."/>
            <person name="Mascher T."/>
            <person name="Medema M.H."/>
            <person name="Devos D.P."/>
            <person name="Kaster A.-K."/>
            <person name="Ovreas L."/>
            <person name="Rohde M."/>
            <person name="Galperin M.Y."/>
            <person name="Jogler C."/>
        </authorList>
    </citation>
    <scope>NUCLEOTIDE SEQUENCE [LARGE SCALE GENOMIC DNA]</scope>
    <source>
        <strain evidence="2 3">Pan265</strain>
    </source>
</reference>
<proteinExistence type="predicted"/>
<gene>
    <name evidence="2" type="ORF">Pan265_01230</name>
</gene>
<name>A0A518BTK2_9BACT</name>
<dbReference type="EMBL" id="CP036280">
    <property type="protein sequence ID" value="QDU70300.1"/>
    <property type="molecule type" value="Genomic_DNA"/>
</dbReference>
<organism evidence="2 3">
    <name type="scientific">Mucisphaera calidilacus</name>
    <dbReference type="NCBI Taxonomy" id="2527982"/>
    <lineage>
        <taxon>Bacteria</taxon>
        <taxon>Pseudomonadati</taxon>
        <taxon>Planctomycetota</taxon>
        <taxon>Phycisphaerae</taxon>
        <taxon>Phycisphaerales</taxon>
        <taxon>Phycisphaeraceae</taxon>
        <taxon>Mucisphaera</taxon>
    </lineage>
</organism>
<dbReference type="AlphaFoldDB" id="A0A518BTK2"/>
<evidence type="ECO:0000313" key="2">
    <source>
        <dbReference type="EMBL" id="QDU70300.1"/>
    </source>
</evidence>
<dbReference type="KEGG" id="mcad:Pan265_01230"/>
<evidence type="ECO:0000256" key="1">
    <source>
        <dbReference type="SAM" id="MobiDB-lite"/>
    </source>
</evidence>